<evidence type="ECO:0000313" key="2">
    <source>
        <dbReference type="EMBL" id="MCY9697980.1"/>
    </source>
</evidence>
<gene>
    <name evidence="2" type="ORF">M5X19_34760</name>
</gene>
<organism evidence="2 3">
    <name type="scientific">Paenibacillus alginolyticus</name>
    <dbReference type="NCBI Taxonomy" id="59839"/>
    <lineage>
        <taxon>Bacteria</taxon>
        <taxon>Bacillati</taxon>
        <taxon>Bacillota</taxon>
        <taxon>Bacilli</taxon>
        <taxon>Bacillales</taxon>
        <taxon>Paenibacillaceae</taxon>
        <taxon>Paenibacillus</taxon>
    </lineage>
</organism>
<keyword evidence="1" id="KW-0812">Transmembrane</keyword>
<keyword evidence="3" id="KW-1185">Reference proteome</keyword>
<dbReference type="InterPro" id="IPR019277">
    <property type="entry name" value="DUF2304"/>
</dbReference>
<dbReference type="Pfam" id="PF10066">
    <property type="entry name" value="DUF2304"/>
    <property type="match status" value="1"/>
</dbReference>
<proteinExistence type="predicted"/>
<dbReference type="Proteomes" id="UP001527099">
    <property type="component" value="Unassembled WGS sequence"/>
</dbReference>
<dbReference type="EMBL" id="JAMDMX010000180">
    <property type="protein sequence ID" value="MCY9697980.1"/>
    <property type="molecule type" value="Genomic_DNA"/>
</dbReference>
<protein>
    <submittedName>
        <fullName evidence="2">DUF2304 domain-containing protein</fullName>
    </submittedName>
</protein>
<sequence>MSELLKLILLACGLGFGTVVVRLLLKKKISERNSIAWMSAAILILILSAFPEMVDKLAQMVHVSYPPSLIFLFSTLVLLLLVLFQSIQISILNEKIKELAQRIALSQHLEQKPQEQSEHQKVE</sequence>
<keyword evidence="1" id="KW-1133">Transmembrane helix</keyword>
<evidence type="ECO:0000313" key="3">
    <source>
        <dbReference type="Proteomes" id="UP001527099"/>
    </source>
</evidence>
<feature type="transmembrane region" description="Helical" evidence="1">
    <location>
        <begin position="6"/>
        <end position="25"/>
    </location>
</feature>
<feature type="transmembrane region" description="Helical" evidence="1">
    <location>
        <begin position="70"/>
        <end position="92"/>
    </location>
</feature>
<comment type="caution">
    <text evidence="2">The sequence shown here is derived from an EMBL/GenBank/DDBJ whole genome shotgun (WGS) entry which is preliminary data.</text>
</comment>
<dbReference type="RefSeq" id="WP_029195965.1">
    <property type="nucleotide sequence ID" value="NZ_JAMDMW010000013.1"/>
</dbReference>
<feature type="transmembrane region" description="Helical" evidence="1">
    <location>
        <begin position="34"/>
        <end position="50"/>
    </location>
</feature>
<reference evidence="2 3" key="1">
    <citation type="submission" date="2022-05" db="EMBL/GenBank/DDBJ databases">
        <title>Genome Sequencing of Bee-Associated Microbes.</title>
        <authorList>
            <person name="Dunlap C."/>
        </authorList>
    </citation>
    <scope>NUCLEOTIDE SEQUENCE [LARGE SCALE GENOMIC DNA]</scope>
    <source>
        <strain evidence="2 3">NRRL B-14421</strain>
    </source>
</reference>
<evidence type="ECO:0000256" key="1">
    <source>
        <dbReference type="SAM" id="Phobius"/>
    </source>
</evidence>
<keyword evidence="1" id="KW-0472">Membrane</keyword>
<accession>A0ABT4GP33</accession>
<name>A0ABT4GP33_9BACL</name>